<protein>
    <submittedName>
        <fullName evidence="5">Alpha/beta hydrolase</fullName>
    </submittedName>
</protein>
<dbReference type="PANTHER" id="PTHR43798">
    <property type="entry name" value="MONOACYLGLYCEROL LIPASE"/>
    <property type="match status" value="1"/>
</dbReference>
<evidence type="ECO:0000259" key="4">
    <source>
        <dbReference type="Pfam" id="PF00561"/>
    </source>
</evidence>
<dbReference type="Gene3D" id="3.40.50.1820">
    <property type="entry name" value="alpha/beta hydrolase"/>
    <property type="match status" value="1"/>
</dbReference>
<dbReference type="PANTHER" id="PTHR43798:SF33">
    <property type="entry name" value="HYDROLASE, PUTATIVE (AFU_ORTHOLOGUE AFUA_2G14860)-RELATED"/>
    <property type="match status" value="1"/>
</dbReference>
<feature type="transmembrane region" description="Helical" evidence="3">
    <location>
        <begin position="12"/>
        <end position="33"/>
    </location>
</feature>
<evidence type="ECO:0000256" key="3">
    <source>
        <dbReference type="SAM" id="Phobius"/>
    </source>
</evidence>
<name>A0AAJ1MJQ3_9SPIO</name>
<feature type="domain" description="AB hydrolase-1" evidence="4">
    <location>
        <begin position="71"/>
        <end position="179"/>
    </location>
</feature>
<sequence>MINQILKIAKMLSLALLILLSAVILVIMLTRFINYHKTRITSELGIQEDLYIELGGIEQYLQIRGEDINNPVILFLHGGPGFPLSYLSYYYQPYLESDYTFVCWDQRGSGRTYYKNEVTENDLTPEQLLADTDELVEYICSRFQKEKVIIMGQSWGTVPGTLYTMKYPDKVESYIGVGQVIDFDAGKIEAAIAAKTLAKKESIESDVTTLINEIENFSQASNINEIDIPGMEKMIRTSLNYLKGSDELNPLKTMWLGLTSPDVSINDLRWFKNASSTETIFKLEKNLINYMYYGFDIDVLDNQYDVPIYYISGGNDWITPYTMVKIYCNNLVAPSKDMIIIENTGHTPFLDQPESFADAVKLLLNKQKMVGF</sequence>
<dbReference type="Pfam" id="PF00561">
    <property type="entry name" value="Abhydrolase_1"/>
    <property type="match status" value="1"/>
</dbReference>
<gene>
    <name evidence="5" type="ORF">PQJ61_04570</name>
</gene>
<dbReference type="AlphaFoldDB" id="A0AAJ1MJQ3"/>
<keyword evidence="3" id="KW-0812">Transmembrane</keyword>
<organism evidence="5 6">
    <name type="scientific">Candidatus Thalassospirochaeta sargassi</name>
    <dbReference type="NCBI Taxonomy" id="3119039"/>
    <lineage>
        <taxon>Bacteria</taxon>
        <taxon>Pseudomonadati</taxon>
        <taxon>Spirochaetota</taxon>
        <taxon>Spirochaetia</taxon>
        <taxon>Spirochaetales</taxon>
        <taxon>Spirochaetaceae</taxon>
        <taxon>Candidatus Thalassospirochaeta</taxon>
    </lineage>
</organism>
<comment type="similarity">
    <text evidence="1">Belongs to the peptidase S33 family.</text>
</comment>
<keyword evidence="3" id="KW-1133">Transmembrane helix</keyword>
<dbReference type="EMBL" id="JAQQAL010000011">
    <property type="protein sequence ID" value="MDC7226021.1"/>
    <property type="molecule type" value="Genomic_DNA"/>
</dbReference>
<dbReference type="SUPFAM" id="SSF53474">
    <property type="entry name" value="alpha/beta-Hydrolases"/>
    <property type="match status" value="1"/>
</dbReference>
<dbReference type="InterPro" id="IPR050266">
    <property type="entry name" value="AB_hydrolase_sf"/>
</dbReference>
<dbReference type="InterPro" id="IPR002410">
    <property type="entry name" value="Peptidase_S33"/>
</dbReference>
<dbReference type="InterPro" id="IPR029058">
    <property type="entry name" value="AB_hydrolase_fold"/>
</dbReference>
<evidence type="ECO:0000313" key="6">
    <source>
        <dbReference type="Proteomes" id="UP001221217"/>
    </source>
</evidence>
<dbReference type="GO" id="GO:0016020">
    <property type="term" value="C:membrane"/>
    <property type="evidence" value="ECO:0007669"/>
    <property type="project" value="TreeGrafter"/>
</dbReference>
<accession>A0AAJ1MJQ3</accession>
<evidence type="ECO:0000256" key="1">
    <source>
        <dbReference type="ARBA" id="ARBA00010088"/>
    </source>
</evidence>
<evidence type="ECO:0000256" key="2">
    <source>
        <dbReference type="ARBA" id="ARBA00022801"/>
    </source>
</evidence>
<keyword evidence="2 5" id="KW-0378">Hydrolase</keyword>
<evidence type="ECO:0000313" key="5">
    <source>
        <dbReference type="EMBL" id="MDC7226021.1"/>
    </source>
</evidence>
<dbReference type="InterPro" id="IPR000073">
    <property type="entry name" value="AB_hydrolase_1"/>
</dbReference>
<dbReference type="Proteomes" id="UP001221217">
    <property type="component" value="Unassembled WGS sequence"/>
</dbReference>
<proteinExistence type="inferred from homology"/>
<dbReference type="PRINTS" id="PR00793">
    <property type="entry name" value="PROAMNOPTASE"/>
</dbReference>
<dbReference type="GO" id="GO:0006508">
    <property type="term" value="P:proteolysis"/>
    <property type="evidence" value="ECO:0007669"/>
    <property type="project" value="InterPro"/>
</dbReference>
<keyword evidence="3" id="KW-0472">Membrane</keyword>
<dbReference type="GO" id="GO:0008233">
    <property type="term" value="F:peptidase activity"/>
    <property type="evidence" value="ECO:0007669"/>
    <property type="project" value="InterPro"/>
</dbReference>
<reference evidence="5 6" key="1">
    <citation type="submission" date="2022-12" db="EMBL/GenBank/DDBJ databases">
        <title>Metagenome assembled genome from gulf of manar.</title>
        <authorList>
            <person name="Kohli P."/>
            <person name="Pk S."/>
            <person name="Venkata Ramana C."/>
            <person name="Sasikala C."/>
        </authorList>
    </citation>
    <scope>NUCLEOTIDE SEQUENCE [LARGE SCALE GENOMIC DNA]</scope>
    <source>
        <strain evidence="5">JB008</strain>
    </source>
</reference>
<comment type="caution">
    <text evidence="5">The sequence shown here is derived from an EMBL/GenBank/DDBJ whole genome shotgun (WGS) entry which is preliminary data.</text>
</comment>